<reference evidence="2" key="2">
    <citation type="submission" date="2021-04" db="EMBL/GenBank/DDBJ databases">
        <authorList>
            <person name="Gilroy R."/>
        </authorList>
    </citation>
    <scope>NUCLEOTIDE SEQUENCE</scope>
    <source>
        <strain evidence="2">CHK199-9574</strain>
    </source>
</reference>
<evidence type="ECO:0000313" key="2">
    <source>
        <dbReference type="EMBL" id="HIY77723.1"/>
    </source>
</evidence>
<dbReference type="InterPro" id="IPR010540">
    <property type="entry name" value="CmpB_TMEM229"/>
</dbReference>
<feature type="transmembrane region" description="Helical" evidence="1">
    <location>
        <begin position="175"/>
        <end position="199"/>
    </location>
</feature>
<keyword evidence="1" id="KW-0812">Transmembrane</keyword>
<name>A0A9D1ZAD3_9FIRM</name>
<evidence type="ECO:0000256" key="1">
    <source>
        <dbReference type="SAM" id="Phobius"/>
    </source>
</evidence>
<feature type="transmembrane region" description="Helical" evidence="1">
    <location>
        <begin position="136"/>
        <end position="163"/>
    </location>
</feature>
<dbReference type="AlphaFoldDB" id="A0A9D1ZAD3"/>
<feature type="transmembrane region" description="Helical" evidence="1">
    <location>
        <begin position="85"/>
        <end position="110"/>
    </location>
</feature>
<organism evidence="2 3">
    <name type="scientific">Candidatus Borkfalkia excrementavium</name>
    <dbReference type="NCBI Taxonomy" id="2838505"/>
    <lineage>
        <taxon>Bacteria</taxon>
        <taxon>Bacillati</taxon>
        <taxon>Bacillota</taxon>
        <taxon>Clostridia</taxon>
        <taxon>Christensenellales</taxon>
        <taxon>Christensenellaceae</taxon>
        <taxon>Candidatus Borkfalkia</taxon>
    </lineage>
</organism>
<keyword evidence="1" id="KW-1133">Transmembrane helix</keyword>
<dbReference type="Pfam" id="PF06541">
    <property type="entry name" value="ABC_trans_CmpB"/>
    <property type="match status" value="1"/>
</dbReference>
<gene>
    <name evidence="2" type="ORF">H9728_01645</name>
</gene>
<sequence length="207" mass="24100">MREKTDKKDKIFYLIILFALISFFGWCQETVYFRIRWKVWIDRGFLTLPFCTIYGFSLVAIYLIIGTPWSGRLKPLFLRAENLHLWLRIPAYIGLIALYFLCAAAIPTIAEFVTALFFDRVFGVTLWDYSYYKYDLFGYVCLEMTVFWGVVITVAMGAIWPLLEKLICKIPRRAAKIIAFVLAALLIADFIFNIAYLAVKGCHFALY</sequence>
<comment type="caution">
    <text evidence="2">The sequence shown here is derived from an EMBL/GenBank/DDBJ whole genome shotgun (WGS) entry which is preliminary data.</text>
</comment>
<keyword evidence="1" id="KW-0472">Membrane</keyword>
<reference evidence="2" key="1">
    <citation type="journal article" date="2021" name="PeerJ">
        <title>Extensive microbial diversity within the chicken gut microbiome revealed by metagenomics and culture.</title>
        <authorList>
            <person name="Gilroy R."/>
            <person name="Ravi A."/>
            <person name="Getino M."/>
            <person name="Pursley I."/>
            <person name="Horton D.L."/>
            <person name="Alikhan N.F."/>
            <person name="Baker D."/>
            <person name="Gharbi K."/>
            <person name="Hall N."/>
            <person name="Watson M."/>
            <person name="Adriaenssens E.M."/>
            <person name="Foster-Nyarko E."/>
            <person name="Jarju S."/>
            <person name="Secka A."/>
            <person name="Antonio M."/>
            <person name="Oren A."/>
            <person name="Chaudhuri R.R."/>
            <person name="La Ragione R."/>
            <person name="Hildebrand F."/>
            <person name="Pallen M.J."/>
        </authorList>
    </citation>
    <scope>NUCLEOTIDE SEQUENCE</scope>
    <source>
        <strain evidence="2">CHK199-9574</strain>
    </source>
</reference>
<protein>
    <submittedName>
        <fullName evidence="2">ABC transporter permease</fullName>
    </submittedName>
</protein>
<dbReference type="Proteomes" id="UP000824135">
    <property type="component" value="Unassembled WGS sequence"/>
</dbReference>
<proteinExistence type="predicted"/>
<feature type="transmembrane region" description="Helical" evidence="1">
    <location>
        <begin position="45"/>
        <end position="65"/>
    </location>
</feature>
<evidence type="ECO:0000313" key="3">
    <source>
        <dbReference type="Proteomes" id="UP000824135"/>
    </source>
</evidence>
<feature type="transmembrane region" description="Helical" evidence="1">
    <location>
        <begin position="12"/>
        <end position="33"/>
    </location>
</feature>
<accession>A0A9D1ZAD3</accession>
<dbReference type="EMBL" id="DXCO01000013">
    <property type="protein sequence ID" value="HIY77723.1"/>
    <property type="molecule type" value="Genomic_DNA"/>
</dbReference>